<dbReference type="InterPro" id="IPR027417">
    <property type="entry name" value="P-loop_NTPase"/>
</dbReference>
<dbReference type="Pfam" id="PF09848">
    <property type="entry name" value="SLFN-g3_helicase"/>
    <property type="match status" value="1"/>
</dbReference>
<organism evidence="2 3">
    <name type="scientific">Fundicoccus ignavus</name>
    <dbReference type="NCBI Taxonomy" id="2664442"/>
    <lineage>
        <taxon>Bacteria</taxon>
        <taxon>Bacillati</taxon>
        <taxon>Bacillota</taxon>
        <taxon>Bacilli</taxon>
        <taxon>Lactobacillales</taxon>
        <taxon>Aerococcaceae</taxon>
        <taxon>Fundicoccus</taxon>
    </lineage>
</organism>
<dbReference type="Proteomes" id="UP000440066">
    <property type="component" value="Unassembled WGS sequence"/>
</dbReference>
<name>A0A844CC33_9LACT</name>
<dbReference type="Gene3D" id="3.40.50.300">
    <property type="entry name" value="P-loop containing nucleotide triphosphate hydrolases"/>
    <property type="match status" value="1"/>
</dbReference>
<dbReference type="PROSITE" id="PS50164">
    <property type="entry name" value="GIY_YIG"/>
    <property type="match status" value="1"/>
</dbReference>
<proteinExistence type="predicted"/>
<comment type="caution">
    <text evidence="2">The sequence shown here is derived from an EMBL/GenBank/DDBJ whole genome shotgun (WGS) entry which is preliminary data.</text>
</comment>
<dbReference type="SUPFAM" id="SSF52540">
    <property type="entry name" value="P-loop containing nucleoside triphosphate hydrolases"/>
    <property type="match status" value="1"/>
</dbReference>
<gene>
    <name evidence="2" type="ORF">GF867_12840</name>
</gene>
<feature type="domain" description="GIY-YIG" evidence="1">
    <location>
        <begin position="39"/>
        <end position="134"/>
    </location>
</feature>
<protein>
    <submittedName>
        <fullName evidence="2">DUF2075 domain-containing protein</fullName>
    </submittedName>
</protein>
<dbReference type="InterPro" id="IPR018647">
    <property type="entry name" value="SLFN_3-like_DNA/RNA_helicase"/>
</dbReference>
<dbReference type="CDD" id="cd10439">
    <property type="entry name" value="GIY-YIG_COG3410"/>
    <property type="match status" value="1"/>
</dbReference>
<evidence type="ECO:0000259" key="1">
    <source>
        <dbReference type="PROSITE" id="PS50164"/>
    </source>
</evidence>
<evidence type="ECO:0000313" key="2">
    <source>
        <dbReference type="EMBL" id="MRJ48433.1"/>
    </source>
</evidence>
<dbReference type="InterPro" id="IPR000305">
    <property type="entry name" value="GIY-YIG_endonuc"/>
</dbReference>
<dbReference type="EMBL" id="WJQT01000030">
    <property type="protein sequence ID" value="MRJ48433.1"/>
    <property type="molecule type" value="Genomic_DNA"/>
</dbReference>
<reference evidence="2 3" key="1">
    <citation type="submission" date="2019-11" db="EMBL/GenBank/DDBJ databases">
        <title>Characterisation of Fundicoccus ignavus gen. nov. sp. nov., a novel genus of the family Aerococcaceae from bulk tank milk.</title>
        <authorList>
            <person name="Siebert A."/>
            <person name="Huptas C."/>
            <person name="Wenning M."/>
            <person name="Scherer S."/>
            <person name="Doll E.V."/>
        </authorList>
    </citation>
    <scope>NUCLEOTIDE SEQUENCE [LARGE SCALE GENOMIC DNA]</scope>
    <source>
        <strain evidence="2 3">DSM 109652</strain>
    </source>
</reference>
<dbReference type="RefSeq" id="WP_153833480.1">
    <property type="nucleotide sequence ID" value="NZ_WJQT01000030.1"/>
</dbReference>
<dbReference type="AlphaFoldDB" id="A0A844CC33"/>
<evidence type="ECO:0000313" key="3">
    <source>
        <dbReference type="Proteomes" id="UP000440066"/>
    </source>
</evidence>
<accession>A0A844CC33</accession>
<sequence length="590" mass="68984">MKKIPTPLVRDIHFDLNGIQSFKDEMTNSSIKNSELLLDYPTVYIVNNKDKKDKYNIYIGETSDIISRTEQHLKVDPTLREDWLEFYEAEEARMFVIGHDYFNKSLTLDIENKLMHYLSSVDSVEKVYNRRTNQQNRYYTSNYFEDIFSKVWRQLRKENRQLFPVESIIKDSALYKASPFHKLSEEQLHAKEKIKTKIIEAYSKNSETSQLILVAGEAGSGKTVLLSSLFYEINKLQQEYPENIELSNLNAYLLVNHDQQLTVYENIAKKLGIFHPKNNKIVSKPTTFINNHLPEEKVDVIIVDEAHLLWTQGKQSYRGKNQLYDLLERAKVVVAVFDINQVLTTEQYWEQDELQNIEKLAKQNDNYIYLSNQMRIAADENTVRWVRTFIDDQVVMNIPKDTKNYEIRVFENPEALHNAIKSKSSDGRGISRLTATFDWEYIDKKKPEDSDYWRVKENDWSIPWNLQLPVTPAEKRKNRDLSWAEQPHTIEEAGSTYTVQGFDLNYTGVIIGPSVKYRNGKIVYDRKNSQNKKATRRRTLNDGSQEYLSDTLLRNELNVLLTRGIHGLYIYAVDKELQAALLKAQDGKLN</sequence>